<comment type="caution">
    <text evidence="5">The sequence shown here is derived from an EMBL/GenBank/DDBJ whole genome shotgun (WGS) entry which is preliminary data.</text>
</comment>
<evidence type="ECO:0000313" key="5">
    <source>
        <dbReference type="EMBL" id="GAG88118.1"/>
    </source>
</evidence>
<sequence>MLTISKDLPLIIIEDVDYVYPNGTVALKNINLNVHKGEMLGIMGKNGAGKTTLIRTLNGLIRPTSGDIYINNENTNSKSIAELSKNIGLIFQNPSHQ</sequence>
<evidence type="ECO:0000256" key="3">
    <source>
        <dbReference type="ARBA" id="ARBA00022840"/>
    </source>
</evidence>
<dbReference type="GO" id="GO:0016887">
    <property type="term" value="F:ATP hydrolysis activity"/>
    <property type="evidence" value="ECO:0007669"/>
    <property type="project" value="InterPro"/>
</dbReference>
<dbReference type="GO" id="GO:0005524">
    <property type="term" value="F:ATP binding"/>
    <property type="evidence" value="ECO:0007669"/>
    <property type="project" value="UniProtKB-KW"/>
</dbReference>
<evidence type="ECO:0000259" key="4">
    <source>
        <dbReference type="Pfam" id="PF00005"/>
    </source>
</evidence>
<feature type="domain" description="ABC transporter" evidence="4">
    <location>
        <begin position="27"/>
        <end position="95"/>
    </location>
</feature>
<dbReference type="AlphaFoldDB" id="X1BVA5"/>
<dbReference type="SUPFAM" id="SSF52540">
    <property type="entry name" value="P-loop containing nucleoside triphosphate hydrolases"/>
    <property type="match status" value="1"/>
</dbReference>
<proteinExistence type="predicted"/>
<dbReference type="EMBL" id="BART01016954">
    <property type="protein sequence ID" value="GAG88118.1"/>
    <property type="molecule type" value="Genomic_DNA"/>
</dbReference>
<dbReference type="GO" id="GO:0042626">
    <property type="term" value="F:ATPase-coupled transmembrane transporter activity"/>
    <property type="evidence" value="ECO:0007669"/>
    <property type="project" value="TreeGrafter"/>
</dbReference>
<dbReference type="GO" id="GO:0043190">
    <property type="term" value="C:ATP-binding cassette (ABC) transporter complex"/>
    <property type="evidence" value="ECO:0007669"/>
    <property type="project" value="TreeGrafter"/>
</dbReference>
<keyword evidence="3" id="KW-0067">ATP-binding</keyword>
<organism evidence="5">
    <name type="scientific">marine sediment metagenome</name>
    <dbReference type="NCBI Taxonomy" id="412755"/>
    <lineage>
        <taxon>unclassified sequences</taxon>
        <taxon>metagenomes</taxon>
        <taxon>ecological metagenomes</taxon>
    </lineage>
</organism>
<reference evidence="5" key="1">
    <citation type="journal article" date="2014" name="Front. Microbiol.">
        <title>High frequency of phylogenetically diverse reductive dehalogenase-homologous genes in deep subseafloor sedimentary metagenomes.</title>
        <authorList>
            <person name="Kawai M."/>
            <person name="Futagami T."/>
            <person name="Toyoda A."/>
            <person name="Takaki Y."/>
            <person name="Nishi S."/>
            <person name="Hori S."/>
            <person name="Arai W."/>
            <person name="Tsubouchi T."/>
            <person name="Morono Y."/>
            <person name="Uchiyama I."/>
            <person name="Ito T."/>
            <person name="Fujiyama A."/>
            <person name="Inagaki F."/>
            <person name="Takami H."/>
        </authorList>
    </citation>
    <scope>NUCLEOTIDE SEQUENCE</scope>
    <source>
        <strain evidence="5">Expedition CK06-06</strain>
    </source>
</reference>
<dbReference type="PANTHER" id="PTHR43553">
    <property type="entry name" value="HEAVY METAL TRANSPORTER"/>
    <property type="match status" value="1"/>
</dbReference>
<dbReference type="InterPro" id="IPR027417">
    <property type="entry name" value="P-loop_NTPase"/>
</dbReference>
<evidence type="ECO:0000256" key="1">
    <source>
        <dbReference type="ARBA" id="ARBA00022448"/>
    </source>
</evidence>
<dbReference type="InterPro" id="IPR050095">
    <property type="entry name" value="ECF_ABC_transporter_ATP-bd"/>
</dbReference>
<protein>
    <recommendedName>
        <fullName evidence="4">ABC transporter domain-containing protein</fullName>
    </recommendedName>
</protein>
<dbReference type="InterPro" id="IPR003439">
    <property type="entry name" value="ABC_transporter-like_ATP-bd"/>
</dbReference>
<keyword evidence="2" id="KW-0547">Nucleotide-binding</keyword>
<feature type="non-terminal residue" evidence="5">
    <location>
        <position position="97"/>
    </location>
</feature>
<accession>X1BVA5</accession>
<dbReference type="Gene3D" id="3.40.50.300">
    <property type="entry name" value="P-loop containing nucleotide triphosphate hydrolases"/>
    <property type="match status" value="1"/>
</dbReference>
<name>X1BVA5_9ZZZZ</name>
<dbReference type="Pfam" id="PF00005">
    <property type="entry name" value="ABC_tran"/>
    <property type="match status" value="1"/>
</dbReference>
<gene>
    <name evidence="5" type="ORF">S01H4_32435</name>
</gene>
<keyword evidence="1" id="KW-0813">Transport</keyword>
<evidence type="ECO:0000256" key="2">
    <source>
        <dbReference type="ARBA" id="ARBA00022741"/>
    </source>
</evidence>